<dbReference type="RefSeq" id="WP_169484786.1">
    <property type="nucleotide sequence ID" value="NZ_JABBGJ010000006.1"/>
</dbReference>
<evidence type="ECO:0000313" key="2">
    <source>
        <dbReference type="EMBL" id="NML97708.1"/>
    </source>
</evidence>
<dbReference type="EMBL" id="JABBGJ010000006">
    <property type="protein sequence ID" value="NML97708.1"/>
    <property type="molecule type" value="Genomic_DNA"/>
</dbReference>
<dbReference type="InterPro" id="IPR051599">
    <property type="entry name" value="Cell_Envelope_Assoc"/>
</dbReference>
<protein>
    <submittedName>
        <fullName evidence="2">YdcF family protein</fullName>
    </submittedName>
</protein>
<dbReference type="CDD" id="cd06259">
    <property type="entry name" value="YdcF-like"/>
    <property type="match status" value="1"/>
</dbReference>
<dbReference type="AlphaFoldDB" id="A0A848IC95"/>
<evidence type="ECO:0000313" key="3">
    <source>
        <dbReference type="Proteomes" id="UP000544134"/>
    </source>
</evidence>
<dbReference type="PANTHER" id="PTHR30336:SF20">
    <property type="entry name" value="DUF218 DOMAIN-CONTAINING PROTEIN"/>
    <property type="match status" value="1"/>
</dbReference>
<gene>
    <name evidence="2" type="ORF">HHL24_07065</name>
</gene>
<feature type="domain" description="DUF218" evidence="1">
    <location>
        <begin position="38"/>
        <end position="165"/>
    </location>
</feature>
<organism evidence="2 3">
    <name type="scientific">Paraburkholderia polaris</name>
    <dbReference type="NCBI Taxonomy" id="2728848"/>
    <lineage>
        <taxon>Bacteria</taxon>
        <taxon>Pseudomonadati</taxon>
        <taxon>Pseudomonadota</taxon>
        <taxon>Betaproteobacteria</taxon>
        <taxon>Burkholderiales</taxon>
        <taxon>Burkholderiaceae</taxon>
        <taxon>Paraburkholderia</taxon>
    </lineage>
</organism>
<dbReference type="GO" id="GO:0005886">
    <property type="term" value="C:plasma membrane"/>
    <property type="evidence" value="ECO:0007669"/>
    <property type="project" value="TreeGrafter"/>
</dbReference>
<dbReference type="InterPro" id="IPR003848">
    <property type="entry name" value="DUF218"/>
</dbReference>
<dbReference type="Gene3D" id="3.40.50.620">
    <property type="entry name" value="HUPs"/>
    <property type="match status" value="1"/>
</dbReference>
<dbReference type="InterPro" id="IPR014729">
    <property type="entry name" value="Rossmann-like_a/b/a_fold"/>
</dbReference>
<sequence>MPVKIFICAFLRTIAYLWLFSGVVLASAALFSLPRPADIAIVLGNTVYADGSPSPRLAARLEKAYQCYEQRQCKLVLVSGGIDASGTDEALAMHAYLVRRGIPSDNIVVDRAGNDTWSTARNASAFMRNRGLSSALVVTQYFHIPRAMFALKRFGVREVSGAYPVFWEVRDLYSIVREVPALIWYGIRPL</sequence>
<dbReference type="Pfam" id="PF02698">
    <property type="entry name" value="DUF218"/>
    <property type="match status" value="1"/>
</dbReference>
<comment type="caution">
    <text evidence="2">The sequence shown here is derived from an EMBL/GenBank/DDBJ whole genome shotgun (WGS) entry which is preliminary data.</text>
</comment>
<keyword evidence="3" id="KW-1185">Reference proteome</keyword>
<dbReference type="PANTHER" id="PTHR30336">
    <property type="entry name" value="INNER MEMBRANE PROTEIN, PROBABLE PERMEASE"/>
    <property type="match status" value="1"/>
</dbReference>
<proteinExistence type="predicted"/>
<dbReference type="Proteomes" id="UP000544134">
    <property type="component" value="Unassembled WGS sequence"/>
</dbReference>
<evidence type="ECO:0000259" key="1">
    <source>
        <dbReference type="Pfam" id="PF02698"/>
    </source>
</evidence>
<name>A0A848IC95_9BURK</name>
<reference evidence="2 3" key="1">
    <citation type="submission" date="2020-04" db="EMBL/GenBank/DDBJ databases">
        <title>Paraburkholderia sp. RP-4-7 isolated from soil.</title>
        <authorList>
            <person name="Dahal R.H."/>
        </authorList>
    </citation>
    <scope>NUCLEOTIDE SEQUENCE [LARGE SCALE GENOMIC DNA]</scope>
    <source>
        <strain evidence="2 3">RP-4-7</strain>
    </source>
</reference>
<accession>A0A848IC95</accession>